<keyword evidence="2 9" id="KW-0004">4Fe-4S</keyword>
<dbReference type="GO" id="GO:0050418">
    <property type="term" value="F:hydroxylamine reductase activity"/>
    <property type="evidence" value="ECO:0007669"/>
    <property type="project" value="TreeGrafter"/>
</dbReference>
<dbReference type="KEGG" id="dbr:Deba_0241"/>
<feature type="compositionally biased region" description="Low complexity" evidence="11">
    <location>
        <begin position="7"/>
        <end position="16"/>
    </location>
</feature>
<dbReference type="GO" id="GO:0006091">
    <property type="term" value="P:generation of precursor metabolites and energy"/>
    <property type="evidence" value="ECO:0007669"/>
    <property type="project" value="InterPro"/>
</dbReference>
<feature type="binding site" evidence="10">
    <location>
        <position position="485"/>
    </location>
    <ligand>
        <name>[Ni-4Fe-4S] cluster</name>
        <dbReference type="ChEBI" id="CHEBI:47739"/>
    </ligand>
</feature>
<feature type="region of interest" description="Disordered" evidence="11">
    <location>
        <begin position="1"/>
        <end position="25"/>
    </location>
</feature>
<feature type="binding site" evidence="10">
    <location>
        <position position="70"/>
    </location>
    <ligand>
        <name>[4Fe-4S] cluster</name>
        <dbReference type="ChEBI" id="CHEBI:49883"/>
        <label>2</label>
    </ligand>
</feature>
<dbReference type="InterPro" id="IPR016099">
    <property type="entry name" value="Prismane-like_a/b-sand"/>
</dbReference>
<dbReference type="EMBL" id="CP002085">
    <property type="protein sequence ID" value="ADK83618.1"/>
    <property type="molecule type" value="Genomic_DNA"/>
</dbReference>
<dbReference type="RefSeq" id="WP_013257074.1">
    <property type="nucleotide sequence ID" value="NC_014365.1"/>
</dbReference>
<protein>
    <recommendedName>
        <fullName evidence="9">Carbon monoxide dehydrogenase</fullName>
        <ecNumber evidence="9">1.2.7.4</ecNumber>
    </recommendedName>
</protein>
<reference evidence="12 13" key="1">
    <citation type="journal article" date="2010" name="Stand. Genomic Sci.">
        <title>Complete genome sequence of Desulfarculus baarsii type strain (2st14).</title>
        <authorList>
            <person name="Sun H."/>
            <person name="Spring S."/>
            <person name="Lapidus A."/>
            <person name="Davenport K."/>
            <person name="Del Rio T.G."/>
            <person name="Tice H."/>
            <person name="Nolan M."/>
            <person name="Copeland A."/>
            <person name="Cheng J.F."/>
            <person name="Lucas S."/>
            <person name="Tapia R."/>
            <person name="Goodwin L."/>
            <person name="Pitluck S."/>
            <person name="Ivanova N."/>
            <person name="Pagani I."/>
            <person name="Mavromatis K."/>
            <person name="Ovchinnikova G."/>
            <person name="Pati A."/>
            <person name="Chen A."/>
            <person name="Palaniappan K."/>
            <person name="Hauser L."/>
            <person name="Chang Y.J."/>
            <person name="Jeffries C.D."/>
            <person name="Detter J.C."/>
            <person name="Han C."/>
            <person name="Rohde M."/>
            <person name="Brambilla E."/>
            <person name="Goker M."/>
            <person name="Woyke T."/>
            <person name="Bristow J."/>
            <person name="Eisen J.A."/>
            <person name="Markowitz V."/>
            <person name="Hugenholtz P."/>
            <person name="Kyrpides N.C."/>
            <person name="Klenk H.P."/>
            <person name="Land M."/>
        </authorList>
    </citation>
    <scope>NUCLEOTIDE SEQUENCE [LARGE SCALE GENOMIC DNA]</scope>
    <source>
        <strain evidence="13">ATCC 33931 / DSM 2075 / LMG 7858 / VKM B-1802 / 2st14</strain>
    </source>
</reference>
<evidence type="ECO:0000256" key="4">
    <source>
        <dbReference type="ARBA" id="ARBA00022723"/>
    </source>
</evidence>
<keyword evidence="6 9" id="KW-0408">Iron</keyword>
<evidence type="ECO:0000256" key="3">
    <source>
        <dbReference type="ARBA" id="ARBA00022596"/>
    </source>
</evidence>
<evidence type="ECO:0000313" key="12">
    <source>
        <dbReference type="EMBL" id="ADK83618.1"/>
    </source>
</evidence>
<evidence type="ECO:0000256" key="10">
    <source>
        <dbReference type="PIRSR" id="PIRSR005023-1"/>
    </source>
</evidence>
<dbReference type="InterPro" id="IPR016101">
    <property type="entry name" value="CO_DH_a-bundle"/>
</dbReference>
<comment type="catalytic activity">
    <reaction evidence="8 9">
        <text>CO + 2 oxidized [2Fe-2S]-[ferredoxin] + H2O = 2 reduced [2Fe-2S]-[ferredoxin] + CO2 + 2 H(+)</text>
        <dbReference type="Rhea" id="RHEA:21040"/>
        <dbReference type="Rhea" id="RHEA-COMP:10000"/>
        <dbReference type="Rhea" id="RHEA-COMP:10001"/>
        <dbReference type="ChEBI" id="CHEBI:15377"/>
        <dbReference type="ChEBI" id="CHEBI:15378"/>
        <dbReference type="ChEBI" id="CHEBI:16526"/>
        <dbReference type="ChEBI" id="CHEBI:17245"/>
        <dbReference type="ChEBI" id="CHEBI:33737"/>
        <dbReference type="ChEBI" id="CHEBI:33738"/>
        <dbReference type="EC" id="1.2.7.4"/>
    </reaction>
</comment>
<evidence type="ECO:0000256" key="11">
    <source>
        <dbReference type="SAM" id="MobiDB-lite"/>
    </source>
</evidence>
<dbReference type="PANTHER" id="PTHR30109:SF4">
    <property type="entry name" value="CARBON MONOXIDE DEHYDROGENASE"/>
    <property type="match status" value="1"/>
</dbReference>
<sequence>MSDQIKAKVAAAAEESASTKKADPKASSVDIATIQMLAKAQRDNVETIFDRAVSMKPCNIGEQGTCCKICSQGPCRLPLPKKGIEGKDTRKGLCGATPETIAARNFARMVAAGAAAHSDHGRGVAEVFLTAARKGTHDYGIKDEQKLLEIAPDFEVPTTVIVDGPNGEKIEQMRDIYDIAEEVGVKALGQWGQQDGEIYNAKRAPKARYELWRKLDVVPRGIDREIVEIMHRTHMGVDQDYHNIVKQCTRAAIGDGWGGSMIATDLQDIMFGTPYPTQGEINLGVLKQDHVNIIVHGHEPLLSEMIVVASQLPDMVDYAKSKGAHGIVLAGMCCTANEILCRHGLPIAGNYLQQELAIVTGAVDAMVVDVQCIMENIANVADCYHTKIITTNPRAMIESGHTTHIEFDEHNALEDAKKIVKTAIDNFPNRHGEAMIPSAKEKMVVGFSYEAINYHLGGTFRGSYWPLNDNIINGRIRGIGGVVGCNNARSMHDSAHLTVVKELLKNDVIVLTTGCNAMACGKAGLLSPESAKVFCGPGLAEVCETVGIPPVLHMGSCVDNSRILMAATQVVKAGGLGKDISDLPAAGSAPEWMSEKAISIGHYFVVSGVYTVFGVGLPVTGAPRFQKHLFEELEGIYGGMWDMIVDPYEHAQAMIRHIDKKRAALGLDKKKERVLMDMADRRQLEEVA</sequence>
<feature type="binding site" evidence="10">
    <location>
        <position position="58"/>
    </location>
    <ligand>
        <name>[4Fe-4S] cluster</name>
        <dbReference type="ChEBI" id="CHEBI:49883"/>
        <label>1</label>
        <note>ligand shared between dimeric partners</note>
    </ligand>
</feature>
<accession>E1QGA6</accession>
<evidence type="ECO:0000256" key="8">
    <source>
        <dbReference type="ARBA" id="ARBA00048733"/>
    </source>
</evidence>
<evidence type="ECO:0000256" key="5">
    <source>
        <dbReference type="ARBA" id="ARBA00023002"/>
    </source>
</evidence>
<evidence type="ECO:0000256" key="6">
    <source>
        <dbReference type="ARBA" id="ARBA00023004"/>
    </source>
</evidence>
<dbReference type="InterPro" id="IPR010047">
    <property type="entry name" value="CODH"/>
</dbReference>
<dbReference type="STRING" id="644282.Deba_0241"/>
<feature type="binding site" evidence="10">
    <location>
        <position position="298"/>
    </location>
    <ligand>
        <name>[Ni-4Fe-4S] cluster</name>
        <dbReference type="ChEBI" id="CHEBI:47739"/>
    </ligand>
</feature>
<keyword evidence="5 9" id="KW-0560">Oxidoreductase</keyword>
<keyword evidence="7 9" id="KW-0411">Iron-sulfur</keyword>
<feature type="binding site" evidence="10">
    <location>
        <position position="94"/>
    </location>
    <ligand>
        <name>[4Fe-4S] cluster</name>
        <dbReference type="ChEBI" id="CHEBI:49883"/>
        <label>2</label>
    </ligand>
</feature>
<dbReference type="GO" id="GO:0043885">
    <property type="term" value="F:anaerobic carbon-monoxide dehydrogenase activity"/>
    <property type="evidence" value="ECO:0007669"/>
    <property type="project" value="UniProtKB-UniRule"/>
</dbReference>
<dbReference type="Gene3D" id="3.40.50.2030">
    <property type="match status" value="2"/>
</dbReference>
<dbReference type="InterPro" id="IPR011254">
    <property type="entry name" value="Prismane-like_sf"/>
</dbReference>
<evidence type="ECO:0000256" key="7">
    <source>
        <dbReference type="ARBA" id="ARBA00023014"/>
    </source>
</evidence>
<keyword evidence="3 10" id="KW-0533">Nickel</keyword>
<dbReference type="GO" id="GO:0051539">
    <property type="term" value="F:4 iron, 4 sulfur cluster binding"/>
    <property type="evidence" value="ECO:0007669"/>
    <property type="project" value="UniProtKB-UniRule"/>
</dbReference>
<evidence type="ECO:0000256" key="1">
    <source>
        <dbReference type="ARBA" id="ARBA00001966"/>
    </source>
</evidence>
<dbReference type="Proteomes" id="UP000009047">
    <property type="component" value="Chromosome"/>
</dbReference>
<evidence type="ECO:0000256" key="2">
    <source>
        <dbReference type="ARBA" id="ARBA00022485"/>
    </source>
</evidence>
<dbReference type="GO" id="GO:0004601">
    <property type="term" value="F:peroxidase activity"/>
    <property type="evidence" value="ECO:0007669"/>
    <property type="project" value="TreeGrafter"/>
</dbReference>
<feature type="binding site" evidence="10">
    <location>
        <position position="66"/>
    </location>
    <ligand>
        <name>[4Fe-4S] cluster</name>
        <dbReference type="ChEBI" id="CHEBI:49883"/>
        <label>1</label>
        <note>ligand shared between dimeric partners</note>
    </ligand>
</feature>
<dbReference type="GO" id="GO:0042542">
    <property type="term" value="P:response to hydrogen peroxide"/>
    <property type="evidence" value="ECO:0007669"/>
    <property type="project" value="TreeGrafter"/>
</dbReference>
<dbReference type="HOGENOM" id="CLU_030631_0_0_7"/>
<dbReference type="eggNOG" id="COG1151">
    <property type="taxonomic scope" value="Bacteria"/>
</dbReference>
<dbReference type="Gene3D" id="1.20.1270.30">
    <property type="match status" value="1"/>
</dbReference>
<feature type="binding site" evidence="10">
    <location>
        <position position="67"/>
    </location>
    <ligand>
        <name>[4Fe-4S] cluster</name>
        <dbReference type="ChEBI" id="CHEBI:49883"/>
        <label>2</label>
    </ligand>
</feature>
<dbReference type="InterPro" id="IPR004137">
    <property type="entry name" value="HCP/CODH"/>
</dbReference>
<comment type="cofactor">
    <cofactor evidence="1">
        <name>[4Fe-4S] cluster</name>
        <dbReference type="ChEBI" id="CHEBI:49883"/>
    </cofactor>
</comment>
<dbReference type="EC" id="1.2.7.4" evidence="9"/>
<feature type="binding site" evidence="10">
    <location>
        <position position="557"/>
    </location>
    <ligand>
        <name>[Ni-4Fe-4S] cluster</name>
        <dbReference type="ChEBI" id="CHEBI:47739"/>
    </ligand>
</feature>
<proteinExistence type="predicted"/>
<evidence type="ECO:0000256" key="9">
    <source>
        <dbReference type="PIRNR" id="PIRNR005023"/>
    </source>
</evidence>
<keyword evidence="4 9" id="KW-0479">Metal-binding</keyword>
<organism evidence="12 13">
    <name type="scientific">Desulfarculus baarsii (strain ATCC 33931 / DSM 2075 / LMG 7858 / VKM B-1802 / 2st14)</name>
    <dbReference type="NCBI Taxonomy" id="644282"/>
    <lineage>
        <taxon>Bacteria</taxon>
        <taxon>Pseudomonadati</taxon>
        <taxon>Thermodesulfobacteriota</taxon>
        <taxon>Desulfarculia</taxon>
        <taxon>Desulfarculales</taxon>
        <taxon>Desulfarculaceae</taxon>
        <taxon>Desulfarculus</taxon>
    </lineage>
</organism>
<dbReference type="PIRSF" id="PIRSF005023">
    <property type="entry name" value="CODH"/>
    <property type="match status" value="1"/>
</dbReference>
<evidence type="ECO:0000313" key="13">
    <source>
        <dbReference type="Proteomes" id="UP000009047"/>
    </source>
</evidence>
<dbReference type="OrthoDB" id="5478720at2"/>
<dbReference type="SUPFAM" id="SSF56821">
    <property type="entry name" value="Prismane protein-like"/>
    <property type="match status" value="1"/>
</dbReference>
<dbReference type="GO" id="GO:0016151">
    <property type="term" value="F:nickel cation binding"/>
    <property type="evidence" value="ECO:0007669"/>
    <property type="project" value="InterPro"/>
</dbReference>
<feature type="binding site" evidence="10">
    <location>
        <position position="515"/>
    </location>
    <ligand>
        <name>[Ni-4Fe-4S] cluster</name>
        <dbReference type="ChEBI" id="CHEBI:47739"/>
    </ligand>
</feature>
<dbReference type="PANTHER" id="PTHR30109">
    <property type="entry name" value="HYDROXYLAMINE REDUCTASE"/>
    <property type="match status" value="1"/>
</dbReference>
<feature type="binding site" evidence="10">
    <location>
        <position position="372"/>
    </location>
    <ligand>
        <name>[Ni-4Fe-4S] cluster</name>
        <dbReference type="ChEBI" id="CHEBI:47739"/>
    </ligand>
</feature>
<feature type="binding site" evidence="10">
    <location>
        <position position="334"/>
    </location>
    <ligand>
        <name>[Ni-4Fe-4S] cluster</name>
        <dbReference type="ChEBI" id="CHEBI:47739"/>
    </ligand>
</feature>
<gene>
    <name evidence="12" type="ordered locus">Deba_0241</name>
</gene>
<feature type="binding site" evidence="10">
    <location>
        <position position="75"/>
    </location>
    <ligand>
        <name>[4Fe-4S] cluster</name>
        <dbReference type="ChEBI" id="CHEBI:49883"/>
        <label>2</label>
    </ligand>
</feature>
<dbReference type="AlphaFoldDB" id="E1QGA6"/>
<dbReference type="Pfam" id="PF03063">
    <property type="entry name" value="Prismane"/>
    <property type="match status" value="1"/>
</dbReference>
<keyword evidence="13" id="KW-1185">Reference proteome</keyword>
<dbReference type="NCBIfam" id="TIGR01702">
    <property type="entry name" value="CO_DH_cata"/>
    <property type="match status" value="1"/>
</dbReference>
<name>E1QGA6_DESB2</name>